<proteinExistence type="predicted"/>
<reference evidence="1 2" key="1">
    <citation type="journal article" date="2021" name="BMC Genomics">
        <title>Datura genome reveals duplications of psychoactive alkaloid biosynthetic genes and high mutation rate following tissue culture.</title>
        <authorList>
            <person name="Rajewski A."/>
            <person name="Carter-House D."/>
            <person name="Stajich J."/>
            <person name="Litt A."/>
        </authorList>
    </citation>
    <scope>NUCLEOTIDE SEQUENCE [LARGE SCALE GENOMIC DNA]</scope>
    <source>
        <strain evidence="1">AR-01</strain>
    </source>
</reference>
<dbReference type="EMBL" id="JACEIK010006153">
    <property type="protein sequence ID" value="MCE2055159.1"/>
    <property type="molecule type" value="Genomic_DNA"/>
</dbReference>
<evidence type="ECO:0000313" key="1">
    <source>
        <dbReference type="EMBL" id="MCE2055159.1"/>
    </source>
</evidence>
<feature type="non-terminal residue" evidence="1">
    <location>
        <position position="55"/>
    </location>
</feature>
<feature type="non-terminal residue" evidence="1">
    <location>
        <position position="1"/>
    </location>
</feature>
<protein>
    <submittedName>
        <fullName evidence="1">Uncharacterized protein</fullName>
    </submittedName>
</protein>
<keyword evidence="2" id="KW-1185">Reference proteome</keyword>
<accession>A0ABS8W2W5</accession>
<organism evidence="1 2">
    <name type="scientific">Datura stramonium</name>
    <name type="common">Jimsonweed</name>
    <name type="synonym">Common thornapple</name>
    <dbReference type="NCBI Taxonomy" id="4076"/>
    <lineage>
        <taxon>Eukaryota</taxon>
        <taxon>Viridiplantae</taxon>
        <taxon>Streptophyta</taxon>
        <taxon>Embryophyta</taxon>
        <taxon>Tracheophyta</taxon>
        <taxon>Spermatophyta</taxon>
        <taxon>Magnoliopsida</taxon>
        <taxon>eudicotyledons</taxon>
        <taxon>Gunneridae</taxon>
        <taxon>Pentapetalae</taxon>
        <taxon>asterids</taxon>
        <taxon>lamiids</taxon>
        <taxon>Solanales</taxon>
        <taxon>Solanaceae</taxon>
        <taxon>Solanoideae</taxon>
        <taxon>Datureae</taxon>
        <taxon>Datura</taxon>
    </lineage>
</organism>
<name>A0ABS8W2W5_DATST</name>
<comment type="caution">
    <text evidence="1">The sequence shown here is derived from an EMBL/GenBank/DDBJ whole genome shotgun (WGS) entry which is preliminary data.</text>
</comment>
<sequence>IVDCRKKAEVVQGLDDSLAPIELQCISGEPQFDRVIAEAQELDVNVINGIQSKLH</sequence>
<gene>
    <name evidence="1" type="ORF">HAX54_042082</name>
</gene>
<dbReference type="Proteomes" id="UP000823775">
    <property type="component" value="Unassembled WGS sequence"/>
</dbReference>
<evidence type="ECO:0000313" key="2">
    <source>
        <dbReference type="Proteomes" id="UP000823775"/>
    </source>
</evidence>